<keyword evidence="3" id="KW-0378">Hydrolase</keyword>
<dbReference type="AlphaFoldDB" id="A0A2Z5FTC9"/>
<dbReference type="EMBL" id="CP030840">
    <property type="protein sequence ID" value="AXC10088.1"/>
    <property type="molecule type" value="Genomic_DNA"/>
</dbReference>
<evidence type="ECO:0000256" key="1">
    <source>
        <dbReference type="SAM" id="SignalP"/>
    </source>
</evidence>
<dbReference type="OrthoDB" id="9776303at2"/>
<dbReference type="SUPFAM" id="SSF53474">
    <property type="entry name" value="alpha/beta-Hydrolases"/>
    <property type="match status" value="1"/>
</dbReference>
<reference evidence="3 4" key="1">
    <citation type="journal article" date="2018" name="Front. Microbiol.">
        <title>Hydrolytic Capabilities as a Key to Environmental Success: Chitinolytic and Cellulolytic Acidobacteria From Acidic Sub-arctic Soils and Boreal Peatlands.</title>
        <authorList>
            <person name="Belova S.E."/>
            <person name="Ravin N.V."/>
            <person name="Pankratov T.A."/>
            <person name="Rakitin A.L."/>
            <person name="Ivanova A.A."/>
            <person name="Beletsky A.V."/>
            <person name="Mardanov A.V."/>
            <person name="Sinninghe Damste J.S."/>
            <person name="Dedysh S.N."/>
        </authorList>
    </citation>
    <scope>NUCLEOTIDE SEQUENCE [LARGE SCALE GENOMIC DNA]</scope>
    <source>
        <strain evidence="3 4">SBC82</strain>
    </source>
</reference>
<dbReference type="KEGG" id="abas:ACPOL_0725"/>
<proteinExistence type="predicted"/>
<dbReference type="PANTHER" id="PTHR43329">
    <property type="entry name" value="EPOXIDE HYDROLASE"/>
    <property type="match status" value="1"/>
</dbReference>
<evidence type="ECO:0000259" key="2">
    <source>
        <dbReference type="Pfam" id="PF00561"/>
    </source>
</evidence>
<sequence length="360" mass="39355">MNRRAFTSHGVGAALAALIPSSASAQSRPAPSPSDLAQELPSALPVPAACAALRELPDPPSEAVSQKLLPGFKSHRIQTSGAEINVLTKGSGRPLLLIHGPPETHLTWHKIAPALAEEYTVVIPDLRGYGDSSKPGYSPDHINYSFRAMALDQVEVMKQLGHQRFMVAGHDRGGRVAHRLCLDHSEVVDKVAVLDVAPTLTMYQQTSKEFATKYVWWFLQIQPSPMPEHLIGLDSVFYLRDHLAMQGKTPGAISPEVMAEYIRCYCCVGTIRAVCEDYRAAAGIDLEHDRDDDSRNNYIQAPLLALWGAKGTVGHLWDVLATWRAKSNNVVSGKPLPCGHLLPEEDADGVLAEFRAFFRA</sequence>
<keyword evidence="1" id="KW-0732">Signal</keyword>
<dbReference type="Gene3D" id="3.40.50.1820">
    <property type="entry name" value="alpha/beta hydrolase"/>
    <property type="match status" value="1"/>
</dbReference>
<dbReference type="InterPro" id="IPR029058">
    <property type="entry name" value="AB_hydrolase_fold"/>
</dbReference>
<evidence type="ECO:0000313" key="3">
    <source>
        <dbReference type="EMBL" id="AXC10088.1"/>
    </source>
</evidence>
<feature type="signal peptide" evidence="1">
    <location>
        <begin position="1"/>
        <end position="25"/>
    </location>
</feature>
<dbReference type="GO" id="GO:0016787">
    <property type="term" value="F:hydrolase activity"/>
    <property type="evidence" value="ECO:0007669"/>
    <property type="project" value="UniProtKB-KW"/>
</dbReference>
<protein>
    <submittedName>
        <fullName evidence="3">Alpha/beta hydrolase fold</fullName>
    </submittedName>
</protein>
<dbReference type="Proteomes" id="UP000253606">
    <property type="component" value="Chromosome"/>
</dbReference>
<name>A0A2Z5FTC9_9BACT</name>
<dbReference type="RefSeq" id="WP_114205793.1">
    <property type="nucleotide sequence ID" value="NZ_CP030840.1"/>
</dbReference>
<evidence type="ECO:0000313" key="4">
    <source>
        <dbReference type="Proteomes" id="UP000253606"/>
    </source>
</evidence>
<feature type="chain" id="PRO_5016339609" evidence="1">
    <location>
        <begin position="26"/>
        <end position="360"/>
    </location>
</feature>
<accession>A0A2Z5FTC9</accession>
<organism evidence="3 4">
    <name type="scientific">Acidisarcina polymorpha</name>
    <dbReference type="NCBI Taxonomy" id="2211140"/>
    <lineage>
        <taxon>Bacteria</taxon>
        <taxon>Pseudomonadati</taxon>
        <taxon>Acidobacteriota</taxon>
        <taxon>Terriglobia</taxon>
        <taxon>Terriglobales</taxon>
        <taxon>Acidobacteriaceae</taxon>
        <taxon>Acidisarcina</taxon>
    </lineage>
</organism>
<dbReference type="InterPro" id="IPR000073">
    <property type="entry name" value="AB_hydrolase_1"/>
</dbReference>
<dbReference type="Pfam" id="PF00561">
    <property type="entry name" value="Abhydrolase_1"/>
    <property type="match status" value="1"/>
</dbReference>
<keyword evidence="4" id="KW-1185">Reference proteome</keyword>
<gene>
    <name evidence="3" type="ORF">ACPOL_0725</name>
</gene>
<feature type="domain" description="AB hydrolase-1" evidence="2">
    <location>
        <begin position="94"/>
        <end position="218"/>
    </location>
</feature>